<protein>
    <recommendedName>
        <fullName evidence="2">DUF1935 domain-containing protein</fullName>
    </recommendedName>
</protein>
<dbReference type="KEGG" id="lenr:94173090"/>
<keyword evidence="4" id="KW-1185">Reference proteome</keyword>
<evidence type="ECO:0000313" key="3">
    <source>
        <dbReference type="EMBL" id="KAG5480766.1"/>
    </source>
</evidence>
<dbReference type="Pfam" id="PF09149">
    <property type="entry name" value="DUF1935"/>
    <property type="match status" value="1"/>
</dbReference>
<dbReference type="InterPro" id="IPR015232">
    <property type="entry name" value="DUF1935"/>
</dbReference>
<dbReference type="SUPFAM" id="SSF101601">
    <property type="entry name" value="Smp-1-like"/>
    <property type="match status" value="1"/>
</dbReference>
<evidence type="ECO:0000259" key="2">
    <source>
        <dbReference type="Pfam" id="PF09149"/>
    </source>
</evidence>
<gene>
    <name evidence="3" type="ORF">CUR178_05901</name>
</gene>
<dbReference type="AlphaFoldDB" id="A0A836GSY1"/>
<dbReference type="OrthoDB" id="272440at2759"/>
<reference evidence="3 4" key="1">
    <citation type="submission" date="2021-02" db="EMBL/GenBank/DDBJ databases">
        <title>Leishmania (Mundinia) enrietti genome sequencing and assembly.</title>
        <authorList>
            <person name="Almutairi H."/>
            <person name="Gatherer D."/>
        </authorList>
    </citation>
    <scope>NUCLEOTIDE SEQUENCE [LARGE SCALE GENOMIC DNA]</scope>
    <source>
        <strain evidence="3">CUR178</strain>
    </source>
</reference>
<dbReference type="InterPro" id="IPR013780">
    <property type="entry name" value="Glyco_hydro_b"/>
</dbReference>
<dbReference type="Proteomes" id="UP000674179">
    <property type="component" value="Chromosome 20"/>
</dbReference>
<feature type="region of interest" description="Disordered" evidence="1">
    <location>
        <begin position="64"/>
        <end position="94"/>
    </location>
</feature>
<dbReference type="EMBL" id="JAFHKP010000020">
    <property type="protein sequence ID" value="KAG5480766.1"/>
    <property type="molecule type" value="Genomic_DNA"/>
</dbReference>
<dbReference type="GeneID" id="94173090"/>
<evidence type="ECO:0000313" key="4">
    <source>
        <dbReference type="Proteomes" id="UP000674179"/>
    </source>
</evidence>
<sequence>MGCGLSTRKAAAGAFTEEVKALSVDMKTRFATVDQEVLGPHKEVATANLAFVYGKTANIFLLTTPPFHKPPPRPRPEGEERAAEEGENESPAAEEVRWIFFNDSKSDATVEATFFRARGLRAARAHGATEDTASPVKLELSDGDRVKAEVTVPAGATVAFVEGPINGYMWKCAVLDSKTNRFEPAAAAE</sequence>
<feature type="domain" description="DUF1935" evidence="2">
    <location>
        <begin position="94"/>
        <end position="173"/>
    </location>
</feature>
<dbReference type="InterPro" id="IPR036310">
    <property type="entry name" value="Smp-1-like_sf"/>
</dbReference>
<accession>A0A836GSY1</accession>
<comment type="caution">
    <text evidence="3">The sequence shown here is derived from an EMBL/GenBank/DDBJ whole genome shotgun (WGS) entry which is preliminary data.</text>
</comment>
<feature type="compositionally biased region" description="Basic and acidic residues" evidence="1">
    <location>
        <begin position="74"/>
        <end position="84"/>
    </location>
</feature>
<evidence type="ECO:0000256" key="1">
    <source>
        <dbReference type="SAM" id="MobiDB-lite"/>
    </source>
</evidence>
<proteinExistence type="predicted"/>
<dbReference type="RefSeq" id="XP_067693579.1">
    <property type="nucleotide sequence ID" value="XM_067837580.1"/>
</dbReference>
<organism evidence="3 4">
    <name type="scientific">Leishmania enriettii</name>
    <dbReference type="NCBI Taxonomy" id="5663"/>
    <lineage>
        <taxon>Eukaryota</taxon>
        <taxon>Discoba</taxon>
        <taxon>Euglenozoa</taxon>
        <taxon>Kinetoplastea</taxon>
        <taxon>Metakinetoplastina</taxon>
        <taxon>Trypanosomatida</taxon>
        <taxon>Trypanosomatidae</taxon>
        <taxon>Leishmaniinae</taxon>
        <taxon>Leishmania</taxon>
    </lineage>
</organism>
<dbReference type="Gene3D" id="2.60.40.1180">
    <property type="entry name" value="Golgi alpha-mannosidase II"/>
    <property type="match status" value="1"/>
</dbReference>
<name>A0A836GSY1_LEIEN</name>